<dbReference type="Gene3D" id="3.30.565.10">
    <property type="entry name" value="Histidine kinase-like ATPase, C-terminal domain"/>
    <property type="match status" value="1"/>
</dbReference>
<sequence length="1146" mass="120095">MRAPVQKKRPRSNNGARSQTPGDPQATGLPTRPLPTGPQQAAGTGAPVPVAPTAPAPVAVAPTAPVPVPVAVAPAAPTPPTAVTPAPAPAPAAAPAPAGRAKRVRSRLVAGVALVGLTVLAAGAPAVLAASADLDESVDLVALAELDRQAVTLAHSLSDERDEVVAYIAAGRDEQTGTGKRKRKVTEAKSARVDRQIDEIRAAAPNDLRHDLAGLPSIRRTALTGKGTALDAHRAYSDIITKLQDLADRLAERTPPRAAEAVRAPAALSHATEQASAERGLLLAALSVPRPDSTGSTHYDPVTGTYVTDTVQGSEDAERTRNALTAAAQQARVRELASLADFDQAATAAARGSLAAGVTGPEVKQAERYLGKLTDRPELSAAELNTDPAALEAALSARIEQMRGVESALATQRVERLTGLRDDDVTALETRIALLGGCLLVAVGISTFVARSLTRPLAVVRRGAARLADAAEPHREEPIRFTGRNDEFGQVVRSLNTLQGTYAALVARVERLDVDQAEQAGQAGALDSVVAELTAQRAELQSRTAVLVAELERLRGTVQHTFVNLSLRSLGLVERQLGVIEKLEEREQDPDRLGTLFKLDHMATVMRRHSENLLVLAGHEHHHGHPGPVPLVDVLRAAVSEIERYERVDIQSLPPHTQIAGFVADDLSHLVAELLENATSFSPPETHVQLSGWLLESGEVMLSVQDNGIGIAADRRDELNARLGDPEVAGADEEGEGLGIRVAALLAARHGVRVELREQKQGGTAAVVVLPLPLLAAAEPDAVPSTVAVGSPAARPAPLTLPGTVAEANSHTLPSRHRDPLIEAAERAIEESGSHPVVRPGQGTEPEAGTVPGTAPARTYDADAERDVDIDIDIDIDVDVDMGVDAAADIDLETLPDIETGLGADARQDVRHDGRRDGETTSPVTPSYGAESDAVAGHDVHPDETPARPGLPVRGARAAATEVPDTVDPEPTPTPGESVSETTLQVRLPVPPPAEEAAHERAPERAREGAVEQAHDQVREPAPAPARAPGSARVPAPESVPEPADEAGLAPASEDAVPGPREGAWDRVTEKGLPKRTPRIVRQPGPAAGNPRIRRGGVDAEALRRRLGGFQLGAANGRRDVAAEIRAGDTARTEETTGDTVEEARS</sequence>
<dbReference type="SMART" id="SM00387">
    <property type="entry name" value="HATPase_c"/>
    <property type="match status" value="1"/>
</dbReference>
<organism evidence="16 17">
    <name type="scientific">Streptomyces laurentii</name>
    <dbReference type="NCBI Taxonomy" id="39478"/>
    <lineage>
        <taxon>Bacteria</taxon>
        <taxon>Bacillati</taxon>
        <taxon>Actinomycetota</taxon>
        <taxon>Actinomycetes</taxon>
        <taxon>Kitasatosporales</taxon>
        <taxon>Streptomycetaceae</taxon>
        <taxon>Streptomyces</taxon>
    </lineage>
</organism>
<evidence type="ECO:0000256" key="1">
    <source>
        <dbReference type="ARBA" id="ARBA00000085"/>
    </source>
</evidence>
<dbReference type="AlphaFoldDB" id="A0A169P062"/>
<dbReference type="SUPFAM" id="SSF55874">
    <property type="entry name" value="ATPase domain of HSP90 chaperone/DNA topoisomerase II/histidine kinase"/>
    <property type="match status" value="1"/>
</dbReference>
<feature type="compositionally biased region" description="Low complexity" evidence="12">
    <location>
        <begin position="1025"/>
        <end position="1037"/>
    </location>
</feature>
<accession>A0A169P062</accession>
<comment type="subcellular location">
    <subcellularLocation>
        <location evidence="2">Membrane</location>
    </subcellularLocation>
</comment>
<dbReference type="GO" id="GO:0000160">
    <property type="term" value="P:phosphorelay signal transduction system"/>
    <property type="evidence" value="ECO:0007669"/>
    <property type="project" value="UniProtKB-KW"/>
</dbReference>
<dbReference type="InterPro" id="IPR050980">
    <property type="entry name" value="2C_sensor_his_kinase"/>
</dbReference>
<dbReference type="InterPro" id="IPR003660">
    <property type="entry name" value="HAMP_dom"/>
</dbReference>
<feature type="compositionally biased region" description="Basic residues" evidence="12">
    <location>
        <begin position="1"/>
        <end position="11"/>
    </location>
</feature>
<evidence type="ECO:0000259" key="15">
    <source>
        <dbReference type="PROSITE" id="PS50885"/>
    </source>
</evidence>
<evidence type="ECO:0000256" key="6">
    <source>
        <dbReference type="ARBA" id="ARBA00022692"/>
    </source>
</evidence>
<evidence type="ECO:0000256" key="4">
    <source>
        <dbReference type="ARBA" id="ARBA00022553"/>
    </source>
</evidence>
<feature type="compositionally biased region" description="Basic and acidic residues" evidence="12">
    <location>
        <begin position="906"/>
        <end position="919"/>
    </location>
</feature>
<evidence type="ECO:0000256" key="5">
    <source>
        <dbReference type="ARBA" id="ARBA00022679"/>
    </source>
</evidence>
<evidence type="ECO:0000256" key="13">
    <source>
        <dbReference type="SAM" id="Phobius"/>
    </source>
</evidence>
<feature type="transmembrane region" description="Helical" evidence="13">
    <location>
        <begin position="108"/>
        <end position="128"/>
    </location>
</feature>
<keyword evidence="13" id="KW-0472">Membrane</keyword>
<feature type="compositionally biased region" description="Low complexity" evidence="12">
    <location>
        <begin position="37"/>
        <end position="48"/>
    </location>
</feature>
<keyword evidence="9" id="KW-0067">ATP-binding</keyword>
<dbReference type="PROSITE" id="PS50109">
    <property type="entry name" value="HIS_KIN"/>
    <property type="match status" value="1"/>
</dbReference>
<keyword evidence="7" id="KW-0547">Nucleotide-binding</keyword>
<dbReference type="GO" id="GO:0004673">
    <property type="term" value="F:protein histidine kinase activity"/>
    <property type="evidence" value="ECO:0007669"/>
    <property type="project" value="UniProtKB-EC"/>
</dbReference>
<evidence type="ECO:0000256" key="3">
    <source>
        <dbReference type="ARBA" id="ARBA00012438"/>
    </source>
</evidence>
<proteinExistence type="predicted"/>
<keyword evidence="8 16" id="KW-0418">Kinase</keyword>
<dbReference type="Proteomes" id="UP000217676">
    <property type="component" value="Chromosome"/>
</dbReference>
<evidence type="ECO:0000259" key="14">
    <source>
        <dbReference type="PROSITE" id="PS50109"/>
    </source>
</evidence>
<keyword evidence="5" id="KW-0808">Transferase</keyword>
<keyword evidence="17" id="KW-1185">Reference proteome</keyword>
<feature type="region of interest" description="Disordered" evidence="12">
    <location>
        <begin position="1"/>
        <end position="61"/>
    </location>
</feature>
<feature type="domain" description="HAMP" evidence="15">
    <location>
        <begin position="451"/>
        <end position="507"/>
    </location>
</feature>
<comment type="catalytic activity">
    <reaction evidence="1">
        <text>ATP + protein L-histidine = ADP + protein N-phospho-L-histidine.</text>
        <dbReference type="EC" id="2.7.13.3"/>
    </reaction>
</comment>
<dbReference type="InterPro" id="IPR003594">
    <property type="entry name" value="HATPase_dom"/>
</dbReference>
<dbReference type="InterPro" id="IPR005467">
    <property type="entry name" value="His_kinase_dom"/>
</dbReference>
<gene>
    <name evidence="16" type="ORF">SLA_5136</name>
</gene>
<evidence type="ECO:0000256" key="2">
    <source>
        <dbReference type="ARBA" id="ARBA00004370"/>
    </source>
</evidence>
<feature type="compositionally biased region" description="Polar residues" evidence="12">
    <location>
        <begin position="12"/>
        <end position="22"/>
    </location>
</feature>
<evidence type="ECO:0000256" key="8">
    <source>
        <dbReference type="ARBA" id="ARBA00022777"/>
    </source>
</evidence>
<evidence type="ECO:0000313" key="17">
    <source>
        <dbReference type="Proteomes" id="UP000217676"/>
    </source>
</evidence>
<evidence type="ECO:0000256" key="12">
    <source>
        <dbReference type="SAM" id="MobiDB-lite"/>
    </source>
</evidence>
<dbReference type="EMBL" id="AP017424">
    <property type="protein sequence ID" value="BAU86018.1"/>
    <property type="molecule type" value="Genomic_DNA"/>
</dbReference>
<feature type="compositionally biased region" description="Basic and acidic residues" evidence="12">
    <location>
        <begin position="936"/>
        <end position="946"/>
    </location>
</feature>
<dbReference type="Pfam" id="PF00672">
    <property type="entry name" value="HAMP"/>
    <property type="match status" value="1"/>
</dbReference>
<dbReference type="Pfam" id="PF02518">
    <property type="entry name" value="HATPase_c"/>
    <property type="match status" value="1"/>
</dbReference>
<dbReference type="Pfam" id="PF08376">
    <property type="entry name" value="NIT"/>
    <property type="match status" value="1"/>
</dbReference>
<protein>
    <recommendedName>
        <fullName evidence="3">histidine kinase</fullName>
        <ecNumber evidence="3">2.7.13.3</ecNumber>
    </recommendedName>
</protein>
<dbReference type="PANTHER" id="PTHR44936">
    <property type="entry name" value="SENSOR PROTEIN CREC"/>
    <property type="match status" value="1"/>
</dbReference>
<feature type="region of interest" description="Disordered" evidence="12">
    <location>
        <begin position="1112"/>
        <end position="1146"/>
    </location>
</feature>
<feature type="compositionally biased region" description="Basic and acidic residues" evidence="12">
    <location>
        <begin position="996"/>
        <end position="1019"/>
    </location>
</feature>
<feature type="region of interest" description="Disordered" evidence="12">
    <location>
        <begin position="830"/>
        <end position="862"/>
    </location>
</feature>
<keyword evidence="6 13" id="KW-0812">Transmembrane</keyword>
<evidence type="ECO:0000313" key="16">
    <source>
        <dbReference type="EMBL" id="BAU86018.1"/>
    </source>
</evidence>
<feature type="compositionally biased region" description="Basic and acidic residues" evidence="12">
    <location>
        <begin position="1117"/>
        <end position="1135"/>
    </location>
</feature>
<feature type="region of interest" description="Disordered" evidence="12">
    <location>
        <begin position="901"/>
        <end position="1097"/>
    </location>
</feature>
<dbReference type="PANTHER" id="PTHR44936:SF9">
    <property type="entry name" value="SENSOR PROTEIN CREC"/>
    <property type="match status" value="1"/>
</dbReference>
<keyword evidence="11" id="KW-0902">Two-component regulatory system</keyword>
<dbReference type="SMART" id="SM00304">
    <property type="entry name" value="HAMP"/>
    <property type="match status" value="1"/>
</dbReference>
<name>A0A169P062_STRLU</name>
<feature type="domain" description="Histidine kinase" evidence="14">
    <location>
        <begin position="667"/>
        <end position="774"/>
    </location>
</feature>
<feature type="compositionally biased region" description="Basic and acidic residues" evidence="12">
    <location>
        <begin position="1063"/>
        <end position="1073"/>
    </location>
</feature>
<evidence type="ECO:0000256" key="11">
    <source>
        <dbReference type="ARBA" id="ARBA00023012"/>
    </source>
</evidence>
<dbReference type="InterPro" id="IPR036890">
    <property type="entry name" value="HATPase_C_sf"/>
</dbReference>
<keyword evidence="10 13" id="KW-1133">Transmembrane helix</keyword>
<evidence type="ECO:0000256" key="10">
    <source>
        <dbReference type="ARBA" id="ARBA00022989"/>
    </source>
</evidence>
<feature type="compositionally biased region" description="Acidic residues" evidence="12">
    <location>
        <begin position="1136"/>
        <end position="1146"/>
    </location>
</feature>
<dbReference type="GO" id="GO:0016020">
    <property type="term" value="C:membrane"/>
    <property type="evidence" value="ECO:0007669"/>
    <property type="project" value="UniProtKB-SubCell"/>
</dbReference>
<dbReference type="InterPro" id="IPR013587">
    <property type="entry name" value="Nitrate/nitrite_sensing"/>
</dbReference>
<keyword evidence="4" id="KW-0597">Phosphoprotein</keyword>
<dbReference type="KEGG" id="slau:SLA_5136"/>
<dbReference type="Gene3D" id="6.10.340.10">
    <property type="match status" value="1"/>
</dbReference>
<reference evidence="16 17" key="1">
    <citation type="journal article" date="2016" name="Genome Announc.">
        <title>Complete Genome Sequence of Thiostrepton-Producing Streptomyces laurentii ATCC 31255.</title>
        <authorList>
            <person name="Doi K."/>
            <person name="Fujino Y."/>
            <person name="Nagayoshi Y."/>
            <person name="Ohshima T."/>
            <person name="Ogata S."/>
        </authorList>
    </citation>
    <scope>NUCLEOTIDE SEQUENCE [LARGE SCALE GENOMIC DNA]</scope>
    <source>
        <strain evidence="16 17">ATCC 31255</strain>
    </source>
</reference>
<dbReference type="PROSITE" id="PS50885">
    <property type="entry name" value="HAMP"/>
    <property type="match status" value="1"/>
</dbReference>
<evidence type="ECO:0000256" key="9">
    <source>
        <dbReference type="ARBA" id="ARBA00022840"/>
    </source>
</evidence>
<dbReference type="GO" id="GO:0005524">
    <property type="term" value="F:ATP binding"/>
    <property type="evidence" value="ECO:0007669"/>
    <property type="project" value="UniProtKB-KW"/>
</dbReference>
<dbReference type="EC" id="2.7.13.3" evidence="3"/>
<evidence type="ECO:0000256" key="7">
    <source>
        <dbReference type="ARBA" id="ARBA00022741"/>
    </source>
</evidence>